<dbReference type="GO" id="GO:0003700">
    <property type="term" value="F:DNA-binding transcription factor activity"/>
    <property type="evidence" value="ECO:0007669"/>
    <property type="project" value="InterPro"/>
</dbReference>
<dbReference type="Gene3D" id="3.40.50.880">
    <property type="match status" value="1"/>
</dbReference>
<protein>
    <submittedName>
        <fullName evidence="5">Helix-turn-helix domain-containing protein</fullName>
    </submittedName>
</protein>
<name>A0A848IRJ8_9BURK</name>
<evidence type="ECO:0000256" key="1">
    <source>
        <dbReference type="ARBA" id="ARBA00023015"/>
    </source>
</evidence>
<feature type="domain" description="HTH araC/xylS-type" evidence="4">
    <location>
        <begin position="198"/>
        <end position="300"/>
    </location>
</feature>
<dbReference type="InterPro" id="IPR050204">
    <property type="entry name" value="AraC_XylS_family_regulators"/>
</dbReference>
<evidence type="ECO:0000256" key="3">
    <source>
        <dbReference type="ARBA" id="ARBA00023163"/>
    </source>
</evidence>
<dbReference type="PANTHER" id="PTHR46796">
    <property type="entry name" value="HTH-TYPE TRANSCRIPTIONAL ACTIVATOR RHAS-RELATED"/>
    <property type="match status" value="1"/>
</dbReference>
<dbReference type="Pfam" id="PF12833">
    <property type="entry name" value="HTH_18"/>
    <property type="match status" value="1"/>
</dbReference>
<dbReference type="InterPro" id="IPR018062">
    <property type="entry name" value="HTH_AraC-typ_CS"/>
</dbReference>
<dbReference type="RefSeq" id="WP_169491076.1">
    <property type="nucleotide sequence ID" value="NZ_JABBGJ010000082.1"/>
</dbReference>
<dbReference type="SUPFAM" id="SSF46689">
    <property type="entry name" value="Homeodomain-like"/>
    <property type="match status" value="2"/>
</dbReference>
<keyword evidence="6" id="KW-1185">Reference proteome</keyword>
<proteinExistence type="predicted"/>
<dbReference type="Proteomes" id="UP000544134">
    <property type="component" value="Unassembled WGS sequence"/>
</dbReference>
<dbReference type="GO" id="GO:0043565">
    <property type="term" value="F:sequence-specific DNA binding"/>
    <property type="evidence" value="ECO:0007669"/>
    <property type="project" value="InterPro"/>
</dbReference>
<gene>
    <name evidence="5" type="ORF">HHL24_41550</name>
</gene>
<dbReference type="InterPro" id="IPR009057">
    <property type="entry name" value="Homeodomain-like_sf"/>
</dbReference>
<reference evidence="5 6" key="1">
    <citation type="submission" date="2020-04" db="EMBL/GenBank/DDBJ databases">
        <title>Paraburkholderia sp. RP-4-7 isolated from soil.</title>
        <authorList>
            <person name="Dahal R.H."/>
        </authorList>
    </citation>
    <scope>NUCLEOTIDE SEQUENCE [LARGE SCALE GENOMIC DNA]</scope>
    <source>
        <strain evidence="5 6">RP-4-7</strain>
    </source>
</reference>
<dbReference type="SUPFAM" id="SSF52317">
    <property type="entry name" value="Class I glutamine amidotransferase-like"/>
    <property type="match status" value="1"/>
</dbReference>
<dbReference type="PROSITE" id="PS01124">
    <property type="entry name" value="HTH_ARAC_FAMILY_2"/>
    <property type="match status" value="1"/>
</dbReference>
<evidence type="ECO:0000259" key="4">
    <source>
        <dbReference type="PROSITE" id="PS01124"/>
    </source>
</evidence>
<dbReference type="Gene3D" id="1.10.10.60">
    <property type="entry name" value="Homeodomain-like"/>
    <property type="match status" value="2"/>
</dbReference>
<dbReference type="AlphaFoldDB" id="A0A848IRJ8"/>
<evidence type="ECO:0000256" key="2">
    <source>
        <dbReference type="ARBA" id="ARBA00023125"/>
    </source>
</evidence>
<dbReference type="InterPro" id="IPR029062">
    <property type="entry name" value="Class_I_gatase-like"/>
</dbReference>
<sequence length="311" mass="33851">MILLFESFSLVQVGRLAETFSLANRRRHPENALHNNYYLRLVSASGGAICSSSSVSIWTDAVDARYGKDVHALFVLGGASASVEIDERLLLWVRHAYLHAQVVQGIGGGHGALEMAGLEPKDVGVTGLAGGAMPPCALSAARKAGIDADAGVALTSALSLVRRDCGYETASQITHDRLPVTPKQFTHSALDSREARASDPIRMSAHHLRVSCGNCVSIADTARAAAMSERNFLRRFKQEIGMTPTEFILRVRLQKACAMLVDTNLPVDKIARRTGFGSGARLSKLFRQHLAMPPTEYRTIERSRVVECRFH</sequence>
<dbReference type="SMART" id="SM00342">
    <property type="entry name" value="HTH_ARAC"/>
    <property type="match status" value="1"/>
</dbReference>
<dbReference type="PROSITE" id="PS00041">
    <property type="entry name" value="HTH_ARAC_FAMILY_1"/>
    <property type="match status" value="1"/>
</dbReference>
<comment type="caution">
    <text evidence="5">The sequence shown here is derived from an EMBL/GenBank/DDBJ whole genome shotgun (WGS) entry which is preliminary data.</text>
</comment>
<keyword evidence="3" id="KW-0804">Transcription</keyword>
<evidence type="ECO:0000313" key="5">
    <source>
        <dbReference type="EMBL" id="NMM04321.1"/>
    </source>
</evidence>
<evidence type="ECO:0000313" key="6">
    <source>
        <dbReference type="Proteomes" id="UP000544134"/>
    </source>
</evidence>
<keyword evidence="2" id="KW-0238">DNA-binding</keyword>
<organism evidence="5 6">
    <name type="scientific">Paraburkholderia polaris</name>
    <dbReference type="NCBI Taxonomy" id="2728848"/>
    <lineage>
        <taxon>Bacteria</taxon>
        <taxon>Pseudomonadati</taxon>
        <taxon>Pseudomonadota</taxon>
        <taxon>Betaproteobacteria</taxon>
        <taxon>Burkholderiales</taxon>
        <taxon>Burkholderiaceae</taxon>
        <taxon>Paraburkholderia</taxon>
    </lineage>
</organism>
<accession>A0A848IRJ8</accession>
<keyword evidence="1" id="KW-0805">Transcription regulation</keyword>
<dbReference type="InterPro" id="IPR018060">
    <property type="entry name" value="HTH_AraC"/>
</dbReference>
<dbReference type="EMBL" id="JABBGJ010000082">
    <property type="protein sequence ID" value="NMM04321.1"/>
    <property type="molecule type" value="Genomic_DNA"/>
</dbReference>